<keyword evidence="4 7" id="KW-0067">ATP-binding</keyword>
<dbReference type="SUPFAM" id="SSF53067">
    <property type="entry name" value="Actin-like ATPase domain"/>
    <property type="match status" value="2"/>
</dbReference>
<dbReference type="OrthoDB" id="9766019at2"/>
<evidence type="ECO:0000256" key="5">
    <source>
        <dbReference type="ARBA" id="ARBA00023016"/>
    </source>
</evidence>
<evidence type="ECO:0000256" key="2">
    <source>
        <dbReference type="ARBA" id="ARBA00022553"/>
    </source>
</evidence>
<dbReference type="PANTHER" id="PTHR19375">
    <property type="entry name" value="HEAT SHOCK PROTEIN 70KDA"/>
    <property type="match status" value="1"/>
</dbReference>
<evidence type="ECO:0000256" key="7">
    <source>
        <dbReference type="RuleBase" id="RU003322"/>
    </source>
</evidence>
<dbReference type="EMBL" id="SOEY01000023">
    <property type="protein sequence ID" value="TFB71875.1"/>
    <property type="molecule type" value="Genomic_DNA"/>
</dbReference>
<sequence>MALAIGIDLGTTFSAVAILRATGEAEILPNRDGDDITPSAVLFEEFDGVDQPLVGTMAKHSAVGSPDNYVAFVKRHMGDPAWRFDSTSGASYTPEEISALILKRLKEDAELALGEPVTDAVITVPAYFDDARRTATKHAGKIAGLTVLRVLNEPTAAAISFGLSTAASGTVLVYDLGGGTFDVTLMRIHDGDFEVLGTDGDRNLGGFDFDNRLMEHISKQVVAQGGPDLLSIDADSSASAMLREKAEMAKRSLTTVEIANVHLSAGGKSFRIAVTRAEFTKMTEDLLRRTEDLTESVLEIANVAWKDVDHLLLVGGSTRMPMVRHLVEGLAGRPADRRVHPDHAVALGAAIEAAAGVAKSAGLDLDIYEGKPLNVSDVTSQAMGVLTNGSAGKTINAIIIPRNTTIPAKLASTFYTVVDQQISVEVEVTQGDDTDPQYVVVVGSKVLSIPPYPAESPIQVIYAYDIDQTIFVEVIDLVANVSLGTFEIDRLANMDDAQVANATNKVAQLTVL</sequence>
<dbReference type="Gene3D" id="3.30.420.40">
    <property type="match status" value="2"/>
</dbReference>
<dbReference type="PROSITE" id="PS00297">
    <property type="entry name" value="HSP70_1"/>
    <property type="match status" value="1"/>
</dbReference>
<dbReference type="GO" id="GO:0140662">
    <property type="term" value="F:ATP-dependent protein folding chaperone"/>
    <property type="evidence" value="ECO:0007669"/>
    <property type="project" value="InterPro"/>
</dbReference>
<dbReference type="Gene3D" id="2.60.34.10">
    <property type="entry name" value="Substrate Binding Domain Of DNAk, Chain A, domain 1"/>
    <property type="match status" value="1"/>
</dbReference>
<proteinExistence type="inferred from homology"/>
<evidence type="ECO:0000256" key="3">
    <source>
        <dbReference type="ARBA" id="ARBA00022741"/>
    </source>
</evidence>
<dbReference type="InterPro" id="IPR043129">
    <property type="entry name" value="ATPase_NBD"/>
</dbReference>
<dbReference type="InterPro" id="IPR029047">
    <property type="entry name" value="HSP70_peptide-bd_sf"/>
</dbReference>
<dbReference type="InterPro" id="IPR018181">
    <property type="entry name" value="Heat_shock_70_CS"/>
</dbReference>
<dbReference type="RefSeq" id="WP_134503526.1">
    <property type="nucleotide sequence ID" value="NZ_SOEY01000023.1"/>
</dbReference>
<dbReference type="Pfam" id="PF00012">
    <property type="entry name" value="HSP70"/>
    <property type="match status" value="1"/>
</dbReference>
<dbReference type="GO" id="GO:0005524">
    <property type="term" value="F:ATP binding"/>
    <property type="evidence" value="ECO:0007669"/>
    <property type="project" value="UniProtKB-KW"/>
</dbReference>
<evidence type="ECO:0000256" key="4">
    <source>
        <dbReference type="ARBA" id="ARBA00022840"/>
    </source>
</evidence>
<keyword evidence="2" id="KW-0597">Phosphoprotein</keyword>
<comment type="similarity">
    <text evidence="1 7">Belongs to the heat shock protein 70 family.</text>
</comment>
<dbReference type="PROSITE" id="PS00329">
    <property type="entry name" value="HSP70_2"/>
    <property type="match status" value="1"/>
</dbReference>
<name>A0A4R8UW28_9MICO</name>
<dbReference type="AlphaFoldDB" id="A0A4R8UW28"/>
<evidence type="ECO:0000313" key="8">
    <source>
        <dbReference type="EMBL" id="TFB71875.1"/>
    </source>
</evidence>
<dbReference type="InterPro" id="IPR013126">
    <property type="entry name" value="Hsp_70_fam"/>
</dbReference>
<dbReference type="CDD" id="cd24029">
    <property type="entry name" value="ASKHA_NBD_HSP70_DnaK_HscA_HscC"/>
    <property type="match status" value="1"/>
</dbReference>
<gene>
    <name evidence="8" type="ORF">E3O06_11480</name>
</gene>
<protein>
    <submittedName>
        <fullName evidence="8">Hsp70 family protein</fullName>
    </submittedName>
</protein>
<comment type="caution">
    <text evidence="8">The sequence shown here is derived from an EMBL/GenBank/DDBJ whole genome shotgun (WGS) entry which is preliminary data.</text>
</comment>
<dbReference type="FunFam" id="3.90.640.10:FF:000003">
    <property type="entry name" value="Molecular chaperone DnaK"/>
    <property type="match status" value="1"/>
</dbReference>
<evidence type="ECO:0000256" key="1">
    <source>
        <dbReference type="ARBA" id="ARBA00007381"/>
    </source>
</evidence>
<keyword evidence="5" id="KW-0346">Stress response</keyword>
<keyword evidence="9" id="KW-1185">Reference proteome</keyword>
<accession>A0A4R8UW28</accession>
<dbReference type="Gene3D" id="3.90.640.10">
    <property type="entry name" value="Actin, Chain A, domain 4"/>
    <property type="match status" value="1"/>
</dbReference>
<evidence type="ECO:0000313" key="9">
    <source>
        <dbReference type="Proteomes" id="UP000298173"/>
    </source>
</evidence>
<dbReference type="PRINTS" id="PR00301">
    <property type="entry name" value="HEATSHOCK70"/>
</dbReference>
<keyword evidence="6" id="KW-0143">Chaperone</keyword>
<evidence type="ECO:0000256" key="6">
    <source>
        <dbReference type="ARBA" id="ARBA00023186"/>
    </source>
</evidence>
<dbReference type="SUPFAM" id="SSF100920">
    <property type="entry name" value="Heat shock protein 70kD (HSP70), peptide-binding domain"/>
    <property type="match status" value="1"/>
</dbReference>
<reference evidence="8 9" key="1">
    <citation type="submission" date="2019-03" db="EMBL/GenBank/DDBJ databases">
        <title>Genomics of glacier-inhabiting Cryobacterium strains.</title>
        <authorList>
            <person name="Liu Q."/>
            <person name="Xin Y.-H."/>
        </authorList>
    </citation>
    <scope>NUCLEOTIDE SEQUENCE [LARGE SCALE GENOMIC DNA]</scope>
    <source>
        <strain evidence="8 9">HLT2-23</strain>
    </source>
</reference>
<dbReference type="FunFam" id="3.30.420.40:FF:000071">
    <property type="entry name" value="Molecular chaperone DnaK"/>
    <property type="match status" value="1"/>
</dbReference>
<dbReference type="Proteomes" id="UP000298173">
    <property type="component" value="Unassembled WGS sequence"/>
</dbReference>
<organism evidence="8 9">
    <name type="scientific">Cryobacterium glaciale</name>
    <dbReference type="NCBI Taxonomy" id="1259145"/>
    <lineage>
        <taxon>Bacteria</taxon>
        <taxon>Bacillati</taxon>
        <taxon>Actinomycetota</taxon>
        <taxon>Actinomycetes</taxon>
        <taxon>Micrococcales</taxon>
        <taxon>Microbacteriaceae</taxon>
        <taxon>Cryobacterium</taxon>
    </lineage>
</organism>
<keyword evidence="3 7" id="KW-0547">Nucleotide-binding</keyword>